<evidence type="ECO:0000313" key="5">
    <source>
        <dbReference type="RefSeq" id="XP_021865934.1"/>
    </source>
</evidence>
<dbReference type="Gene3D" id="3.30.70.260">
    <property type="match status" value="1"/>
</dbReference>
<dbReference type="InterPro" id="IPR045865">
    <property type="entry name" value="ACT-like_dom_sf"/>
</dbReference>
<keyword evidence="1 2" id="KW-0677">Repeat</keyword>
<dbReference type="RefSeq" id="XP_021865934.1">
    <property type="nucleotide sequence ID" value="XM_022010242.2"/>
</dbReference>
<dbReference type="KEGG" id="soe:110804639"/>
<reference evidence="5" key="2">
    <citation type="submission" date="2025-08" db="UniProtKB">
        <authorList>
            <consortium name="RefSeq"/>
        </authorList>
    </citation>
    <scope>IDENTIFICATION</scope>
    <source>
        <tissue evidence="5">Leaf</tissue>
    </source>
</reference>
<organism evidence="4 5">
    <name type="scientific">Spinacia oleracea</name>
    <name type="common">Spinach</name>
    <dbReference type="NCBI Taxonomy" id="3562"/>
    <lineage>
        <taxon>Eukaryota</taxon>
        <taxon>Viridiplantae</taxon>
        <taxon>Streptophyta</taxon>
        <taxon>Embryophyta</taxon>
        <taxon>Tracheophyta</taxon>
        <taxon>Spermatophyta</taxon>
        <taxon>Magnoliopsida</taxon>
        <taxon>eudicotyledons</taxon>
        <taxon>Gunneridae</taxon>
        <taxon>Pentapetalae</taxon>
        <taxon>Caryophyllales</taxon>
        <taxon>Chenopodiaceae</taxon>
        <taxon>Chenopodioideae</taxon>
        <taxon>Anserineae</taxon>
        <taxon>Spinacia</taxon>
    </lineage>
</organism>
<dbReference type="InterPro" id="IPR040217">
    <property type="entry name" value="ACR1-12"/>
</dbReference>
<sequence length="389" mass="44380">MVTSQDENKWVIIDNDTSDTATIIQVGGARHEILCETIRILTNLSLVLTKAYVSCEDGWFMDVFHVVDLYGQKILEEGLIDHIYKALAAERCFFNSATETVELLSHQGYTMVMLRGIDRPGLLYELSEALTHHGCHIVNADLWTHKHHASAIINVVDEFSGCEIIDSTRISRIKKDLGRIIKPSVKFRSPQRLKHKTGKLYDVKTANKENVEIQNVEGKRSRTRITVSDCKDRDYTLVEIWSDDRTKLLLDTISALMVMQYAVFHGSVTIGKMDTHQEYYIRHIDGRTISTVEERKYLQAILEQTINSPDSEGVELEICTDSKLIQLSEVTTVFKDMGCWIKGAQISTVDEKAKHIYWITDISGKTVDQKTMDLIQEQIGETCYRRSKS</sequence>
<dbReference type="GeneID" id="110804639"/>
<protein>
    <recommendedName>
        <fullName evidence="2">ACT domain-containing protein ACR</fullName>
    </recommendedName>
    <alternativeName>
        <fullName evidence="2">Protein ACT DOMAIN REPEATS</fullName>
    </alternativeName>
</protein>
<evidence type="ECO:0000313" key="4">
    <source>
        <dbReference type="Proteomes" id="UP000813463"/>
    </source>
</evidence>
<accession>A0A9R0JDH9</accession>
<dbReference type="PANTHER" id="PTHR31096">
    <property type="entry name" value="ACT DOMAIN-CONTAINING PROTEIN ACR4-RELATED"/>
    <property type="match status" value="1"/>
</dbReference>
<reference evidence="4" key="1">
    <citation type="journal article" date="2021" name="Nat. Commun.">
        <title>Genomic analyses provide insights into spinach domestication and the genetic basis of agronomic traits.</title>
        <authorList>
            <person name="Cai X."/>
            <person name="Sun X."/>
            <person name="Xu C."/>
            <person name="Sun H."/>
            <person name="Wang X."/>
            <person name="Ge C."/>
            <person name="Zhang Z."/>
            <person name="Wang Q."/>
            <person name="Fei Z."/>
            <person name="Jiao C."/>
            <person name="Wang Q."/>
        </authorList>
    </citation>
    <scope>NUCLEOTIDE SEQUENCE [LARGE SCALE GENOMIC DNA]</scope>
    <source>
        <strain evidence="4">cv. Varoflay</strain>
    </source>
</reference>
<evidence type="ECO:0000256" key="1">
    <source>
        <dbReference type="ARBA" id="ARBA00022737"/>
    </source>
</evidence>
<dbReference type="SUPFAM" id="SSF55021">
    <property type="entry name" value="ACT-like"/>
    <property type="match status" value="1"/>
</dbReference>
<feature type="domain" description="ACT" evidence="3">
    <location>
        <begin position="111"/>
        <end position="195"/>
    </location>
</feature>
<name>A0A9R0JDH9_SPIOL</name>
<comment type="function">
    <text evidence="2">Binds amino acids.</text>
</comment>
<dbReference type="Proteomes" id="UP000813463">
    <property type="component" value="Chromosome 5"/>
</dbReference>
<dbReference type="InterPro" id="IPR002912">
    <property type="entry name" value="ACT_dom"/>
</dbReference>
<dbReference type="GO" id="GO:0016597">
    <property type="term" value="F:amino acid binding"/>
    <property type="evidence" value="ECO:0007669"/>
    <property type="project" value="UniProtKB-UniRule"/>
</dbReference>
<proteinExistence type="predicted"/>
<gene>
    <name evidence="5" type="primary">LOC110804639</name>
</gene>
<keyword evidence="4" id="KW-1185">Reference proteome</keyword>
<dbReference type="PROSITE" id="PS51671">
    <property type="entry name" value="ACT"/>
    <property type="match status" value="1"/>
</dbReference>
<evidence type="ECO:0000256" key="2">
    <source>
        <dbReference type="RuleBase" id="RU369043"/>
    </source>
</evidence>
<dbReference type="PANTHER" id="PTHR31096:SF55">
    <property type="entry name" value="ACT DOMAIN-CONTAINING PROTEIN ACR6"/>
    <property type="match status" value="1"/>
</dbReference>
<dbReference type="AlphaFoldDB" id="A0A9R0JDH9"/>
<evidence type="ECO:0000259" key="3">
    <source>
        <dbReference type="PROSITE" id="PS51671"/>
    </source>
</evidence>